<reference evidence="2" key="1">
    <citation type="journal article" date="2019" name="bioRxiv">
        <title>Long live the king: chromosome-level assembly of the lion (Panthera leo) using linked-read, Hi-C, and long read data.</title>
        <authorList>
            <person name="Armstrong E.E."/>
            <person name="Taylor R.W."/>
            <person name="Miller D.E."/>
            <person name="Kaelin C."/>
            <person name="Barsh G."/>
            <person name="Hadly E.A."/>
            <person name="Petrov D."/>
        </authorList>
    </citation>
    <scope>NUCLEOTIDE SEQUENCE [LARGE SCALE GENOMIC DNA]</scope>
</reference>
<organism evidence="2 3">
    <name type="scientific">Panthera leo</name>
    <name type="common">Lion</name>
    <dbReference type="NCBI Taxonomy" id="9689"/>
    <lineage>
        <taxon>Eukaryota</taxon>
        <taxon>Metazoa</taxon>
        <taxon>Chordata</taxon>
        <taxon>Craniata</taxon>
        <taxon>Vertebrata</taxon>
        <taxon>Euteleostomi</taxon>
        <taxon>Mammalia</taxon>
        <taxon>Eutheria</taxon>
        <taxon>Laurasiatheria</taxon>
        <taxon>Carnivora</taxon>
        <taxon>Feliformia</taxon>
        <taxon>Felidae</taxon>
        <taxon>Pantherinae</taxon>
        <taxon>Panthera</taxon>
    </lineage>
</organism>
<evidence type="ECO:0000313" key="3">
    <source>
        <dbReference type="Proteomes" id="UP000694399"/>
    </source>
</evidence>
<reference evidence="2" key="2">
    <citation type="submission" date="2025-08" db="UniProtKB">
        <authorList>
            <consortium name="Ensembl"/>
        </authorList>
    </citation>
    <scope>IDENTIFICATION</scope>
</reference>
<evidence type="ECO:0000256" key="1">
    <source>
        <dbReference type="SAM" id="MobiDB-lite"/>
    </source>
</evidence>
<sequence>MHPVRLPLGPLTGPSCHDSLTEAGPHLRDLVLGAALLWPAEPPGSGAFQPISGPLELPDTPSLPTPKAHN</sequence>
<keyword evidence="3" id="KW-1185">Reference proteome</keyword>
<dbReference type="AlphaFoldDB" id="A0A8C8XF09"/>
<accession>A0A8C8XF09</accession>
<evidence type="ECO:0000313" key="2">
    <source>
        <dbReference type="Ensembl" id="ENSPLOP00000016957.1"/>
    </source>
</evidence>
<feature type="region of interest" description="Disordered" evidence="1">
    <location>
        <begin position="42"/>
        <end position="70"/>
    </location>
</feature>
<name>A0A8C8XF09_PANLE</name>
<protein>
    <submittedName>
        <fullName evidence="2">Uncharacterized protein</fullName>
    </submittedName>
</protein>
<dbReference type="Proteomes" id="UP000694399">
    <property type="component" value="Chromosome C2"/>
</dbReference>
<proteinExistence type="predicted"/>
<dbReference type="GeneTree" id="ENSGT01000000219670"/>
<dbReference type="Ensembl" id="ENSPLOT00000018778.1">
    <property type="protein sequence ID" value="ENSPLOP00000016957.1"/>
    <property type="gene ID" value="ENSPLOG00000012415.1"/>
</dbReference>
<reference evidence="2" key="3">
    <citation type="submission" date="2025-09" db="UniProtKB">
        <authorList>
            <consortium name="Ensembl"/>
        </authorList>
    </citation>
    <scope>IDENTIFICATION</scope>
</reference>